<dbReference type="Proteomes" id="UP000317039">
    <property type="component" value="Chromosome"/>
</dbReference>
<dbReference type="SUPFAM" id="SSF51905">
    <property type="entry name" value="FAD/NAD(P)-binding domain"/>
    <property type="match status" value="1"/>
</dbReference>
<dbReference type="GO" id="GO:0071949">
    <property type="term" value="F:FAD binding"/>
    <property type="evidence" value="ECO:0007669"/>
    <property type="project" value="InterPro"/>
</dbReference>
<dbReference type="InterPro" id="IPR002938">
    <property type="entry name" value="FAD-bd"/>
</dbReference>
<dbReference type="InterPro" id="IPR036188">
    <property type="entry name" value="FAD/NAD-bd_sf"/>
</dbReference>
<keyword evidence="2" id="KW-0503">Monooxygenase</keyword>
<evidence type="ECO:0000256" key="2">
    <source>
        <dbReference type="ARBA" id="ARBA00023033"/>
    </source>
</evidence>
<evidence type="ECO:0000256" key="1">
    <source>
        <dbReference type="ARBA" id="ARBA00023002"/>
    </source>
</evidence>
<dbReference type="AlphaFoldDB" id="A0A516NFY5"/>
<protein>
    <submittedName>
        <fullName evidence="4">FAD-dependent oxidoreductase</fullName>
    </submittedName>
</protein>
<dbReference type="Pfam" id="PF01494">
    <property type="entry name" value="FAD_binding_3"/>
    <property type="match status" value="1"/>
</dbReference>
<dbReference type="KEGG" id="nod:FOH10_02665"/>
<dbReference type="GO" id="GO:0004497">
    <property type="term" value="F:monooxygenase activity"/>
    <property type="evidence" value="ECO:0007669"/>
    <property type="project" value="UniProtKB-KW"/>
</dbReference>
<dbReference type="PANTHER" id="PTHR13789:SF309">
    <property type="entry name" value="PUTATIVE (AFU_ORTHOLOGUE AFUA_6G14510)-RELATED"/>
    <property type="match status" value="1"/>
</dbReference>
<organism evidence="4 5">
    <name type="scientific">Nocardia otitidiscaviarum</name>
    <dbReference type="NCBI Taxonomy" id="1823"/>
    <lineage>
        <taxon>Bacteria</taxon>
        <taxon>Bacillati</taxon>
        <taxon>Actinomycetota</taxon>
        <taxon>Actinomycetes</taxon>
        <taxon>Mycobacteriales</taxon>
        <taxon>Nocardiaceae</taxon>
        <taxon>Nocardia</taxon>
    </lineage>
</organism>
<dbReference type="Gene3D" id="3.50.50.60">
    <property type="entry name" value="FAD/NAD(P)-binding domain"/>
    <property type="match status" value="1"/>
</dbReference>
<sequence>MTEGRKAIVVGAGIGGLTTALALTRRGWHVEVLERAPETGAAGSGISLWPNGIRALDTLGLGERVRAAGRIETAGGFRDRTGRWLSVTNTTALTRRYGPLVAIRRADLFAILADALPHHTVREGVTVTGVADRGDGATVFHSRGHCAADLVVGADGIRSVVRESLWPRARGPRPAGYTAWRMITSTLDFTPVASETWGRGERFGVVPLADGCAYLFATANMPEGARAPGGELAEVRRRFGGWPDPIPAALEAVNPDSVLRHDIYDLPALDTFVRGHVALLGDAAHAMSPNLGQGANQALEDAVTLAAVLDRHPIPSALTDYDHLRRTRTQHIVRLSRHVGTVAQWSSPTATWLRDRAIHLLPSQSMTRGMDRILSWGAPR</sequence>
<gene>
    <name evidence="4" type="ORF">FOH10_02665</name>
</gene>
<name>A0A516NFY5_9NOCA</name>
<dbReference type="PANTHER" id="PTHR13789">
    <property type="entry name" value="MONOOXYGENASE"/>
    <property type="match status" value="1"/>
</dbReference>
<reference evidence="4 5" key="1">
    <citation type="submission" date="2019-07" db="EMBL/GenBank/DDBJ databases">
        <title>Complete Genome Sequence and Methylome Analysis of Nocardia otitidis-caviarum NEB252.</title>
        <authorList>
            <person name="Fomenkov A."/>
            <person name="Anton B.P."/>
            <person name="Vincze T."/>
            <person name="Roberts R.J."/>
        </authorList>
    </citation>
    <scope>NUCLEOTIDE SEQUENCE [LARGE SCALE GENOMIC DNA]</scope>
    <source>
        <strain evidence="4 5">NEB252</strain>
    </source>
</reference>
<proteinExistence type="predicted"/>
<evidence type="ECO:0000313" key="5">
    <source>
        <dbReference type="Proteomes" id="UP000317039"/>
    </source>
</evidence>
<feature type="domain" description="FAD-binding" evidence="3">
    <location>
        <begin position="7"/>
        <end position="335"/>
    </location>
</feature>
<evidence type="ECO:0000259" key="3">
    <source>
        <dbReference type="Pfam" id="PF01494"/>
    </source>
</evidence>
<keyword evidence="1" id="KW-0560">Oxidoreductase</keyword>
<dbReference type="InterPro" id="IPR050493">
    <property type="entry name" value="FAD-dep_Monooxygenase_BioMet"/>
</dbReference>
<accession>A0A516NFY5</accession>
<dbReference type="PRINTS" id="PR00420">
    <property type="entry name" value="RNGMNOXGNASE"/>
</dbReference>
<evidence type="ECO:0000313" key="4">
    <source>
        <dbReference type="EMBL" id="QDP77813.1"/>
    </source>
</evidence>
<dbReference type="RefSeq" id="WP_143979494.1">
    <property type="nucleotide sequence ID" value="NZ_CP041695.1"/>
</dbReference>
<dbReference type="EMBL" id="CP041695">
    <property type="protein sequence ID" value="QDP77813.1"/>
    <property type="molecule type" value="Genomic_DNA"/>
</dbReference>
<dbReference type="GeneID" id="80331302"/>